<dbReference type="STRING" id="1121895.GCA_000378485_00345"/>
<proteinExistence type="predicted"/>
<accession>A0A0A2M720</accession>
<dbReference type="InterPro" id="IPR000595">
    <property type="entry name" value="cNMP-bd_dom"/>
</dbReference>
<dbReference type="Proteomes" id="UP000030152">
    <property type="component" value="Unassembled WGS sequence"/>
</dbReference>
<dbReference type="Gene3D" id="2.60.120.10">
    <property type="entry name" value="Jelly Rolls"/>
    <property type="match status" value="1"/>
</dbReference>
<dbReference type="InterPro" id="IPR014710">
    <property type="entry name" value="RmlC-like_jellyroll"/>
</dbReference>
<dbReference type="CDD" id="cd00038">
    <property type="entry name" value="CAP_ED"/>
    <property type="match status" value="1"/>
</dbReference>
<comment type="caution">
    <text evidence="2">The sequence shown here is derived from an EMBL/GenBank/DDBJ whole genome shotgun (WGS) entry which is preliminary data.</text>
</comment>
<organism evidence="2 3">
    <name type="scientific">Flavobacterium rivuli WB 3.3-2 = DSM 21788</name>
    <dbReference type="NCBI Taxonomy" id="1121895"/>
    <lineage>
        <taxon>Bacteria</taxon>
        <taxon>Pseudomonadati</taxon>
        <taxon>Bacteroidota</taxon>
        <taxon>Flavobacteriia</taxon>
        <taxon>Flavobacteriales</taxon>
        <taxon>Flavobacteriaceae</taxon>
        <taxon>Flavobacterium</taxon>
    </lineage>
</organism>
<name>A0A0A2M720_9FLAO</name>
<gene>
    <name evidence="2" type="ORF">Q765_00680</name>
</gene>
<feature type="domain" description="Cyclic nucleotide-binding" evidence="1">
    <location>
        <begin position="32"/>
        <end position="119"/>
    </location>
</feature>
<protein>
    <submittedName>
        <fullName evidence="2">Cyclic nucleotide-binding protein</fullName>
    </submittedName>
</protein>
<evidence type="ECO:0000313" key="2">
    <source>
        <dbReference type="EMBL" id="KGO88457.1"/>
    </source>
</evidence>
<dbReference type="Pfam" id="PF00027">
    <property type="entry name" value="cNMP_binding"/>
    <property type="match status" value="1"/>
</dbReference>
<evidence type="ECO:0000259" key="1">
    <source>
        <dbReference type="Pfam" id="PF00027"/>
    </source>
</evidence>
<dbReference type="EMBL" id="JRLX01000001">
    <property type="protein sequence ID" value="KGO88457.1"/>
    <property type="molecule type" value="Genomic_DNA"/>
</dbReference>
<keyword evidence="3" id="KW-1185">Reference proteome</keyword>
<reference evidence="2 3" key="1">
    <citation type="submission" date="2013-09" db="EMBL/GenBank/DDBJ databases">
        <authorList>
            <person name="Zeng Z."/>
            <person name="Chen C."/>
        </authorList>
    </citation>
    <scope>NUCLEOTIDE SEQUENCE [LARGE SCALE GENOMIC DNA]</scope>
    <source>
        <strain evidence="2 3">WB 3.3-2</strain>
    </source>
</reference>
<dbReference type="eggNOG" id="COG0664">
    <property type="taxonomic scope" value="Bacteria"/>
</dbReference>
<dbReference type="InterPro" id="IPR018490">
    <property type="entry name" value="cNMP-bd_dom_sf"/>
</dbReference>
<sequence>MMKQLFDYINSYLPNGISEGEFEIVKNYFTPKRLRKRQYFLQEGDICKYYGFILSGAMRQYCVDDKGTVFIVQLFIENWWVGDRESYTTATPSKYNIDTWEDTELLLITRDDVTELLNRSPAFAKVVRIMDDRNSIANQKRLTSSISGRAEQRYADFVSYHPDFLDRFPQHTIASYLGFTKDTLSRIKRQI</sequence>
<dbReference type="AlphaFoldDB" id="A0A0A2M720"/>
<evidence type="ECO:0000313" key="3">
    <source>
        <dbReference type="Proteomes" id="UP000030152"/>
    </source>
</evidence>
<dbReference type="SUPFAM" id="SSF51206">
    <property type="entry name" value="cAMP-binding domain-like"/>
    <property type="match status" value="1"/>
</dbReference>